<name>A0A4Y8UGN6_9GAMM</name>
<sequence>MSNRTLITGGSGFIGQHYIAAALAAGEQLTVLSRDPAAAQRRLPQSAQLDFIDSIDALERCAPFDRLLNLAGEPLAEGRWSQRRKAAFYASRVTLTEQLVAKFTELGHAPSVVVSGSAIGYYGHGSEPLGEDGSPSDGFSHQLCRAWEQAALGFEDLGARVVLLRTGIVLGEQGALQKMLPAFKLGLGGPIGSGQQWMSWVHIDDMVGLIAHAFNCAELCHGFNATAPFAVTNRDFAHQLGQALRRPAVLPMPALAVKLLFGEMGVELLLNGQNILPAKALESGYQFAYPELGSALQSLLK</sequence>
<gene>
    <name evidence="4" type="ORF">E3W66_08920</name>
</gene>
<evidence type="ECO:0000256" key="1">
    <source>
        <dbReference type="ARBA" id="ARBA00009353"/>
    </source>
</evidence>
<evidence type="ECO:0000259" key="2">
    <source>
        <dbReference type="Pfam" id="PF01370"/>
    </source>
</evidence>
<dbReference type="Gene3D" id="3.40.50.720">
    <property type="entry name" value="NAD(P)-binding Rossmann-like Domain"/>
    <property type="match status" value="1"/>
</dbReference>
<comment type="similarity">
    <text evidence="1">Belongs to the NAD(P)-dependent epimerase/dehydratase family. SDR39U1 subfamily.</text>
</comment>
<dbReference type="Proteomes" id="UP000298133">
    <property type="component" value="Unassembled WGS sequence"/>
</dbReference>
<dbReference type="Pfam" id="PF08338">
    <property type="entry name" value="DUF1731"/>
    <property type="match status" value="1"/>
</dbReference>
<dbReference type="AlphaFoldDB" id="A0A4Y8UGN6"/>
<dbReference type="InterPro" id="IPR001509">
    <property type="entry name" value="Epimerase_deHydtase"/>
</dbReference>
<evidence type="ECO:0000313" key="5">
    <source>
        <dbReference type="Proteomes" id="UP000298133"/>
    </source>
</evidence>
<accession>A0A4Y8UGN6</accession>
<dbReference type="PANTHER" id="PTHR11092">
    <property type="entry name" value="SUGAR NUCLEOTIDE EPIMERASE RELATED"/>
    <property type="match status" value="1"/>
</dbReference>
<proteinExistence type="inferred from homology"/>
<feature type="domain" description="NAD-dependent epimerase/dehydratase" evidence="2">
    <location>
        <begin position="6"/>
        <end position="214"/>
    </location>
</feature>
<evidence type="ECO:0000313" key="4">
    <source>
        <dbReference type="EMBL" id="TFH67578.1"/>
    </source>
</evidence>
<feature type="domain" description="DUF1731" evidence="3">
    <location>
        <begin position="252"/>
        <end position="299"/>
    </location>
</feature>
<dbReference type="Pfam" id="PF01370">
    <property type="entry name" value="Epimerase"/>
    <property type="match status" value="1"/>
</dbReference>
<dbReference type="PANTHER" id="PTHR11092:SF0">
    <property type="entry name" value="EPIMERASE FAMILY PROTEIN SDR39U1"/>
    <property type="match status" value="1"/>
</dbReference>
<protein>
    <submittedName>
        <fullName evidence="4">TIGR01777 family protein</fullName>
    </submittedName>
</protein>
<dbReference type="InterPro" id="IPR036291">
    <property type="entry name" value="NAD(P)-bd_dom_sf"/>
</dbReference>
<reference evidence="4 5" key="1">
    <citation type="submission" date="2019-03" db="EMBL/GenBank/DDBJ databases">
        <title>Draft genome of Gammaproteobacteria bacterium LSUCC0057, a member of the SAR92 clade.</title>
        <authorList>
            <person name="Lanclos V.C."/>
            <person name="Doiron C."/>
            <person name="Henson M.W."/>
            <person name="Thrash J.C."/>
        </authorList>
    </citation>
    <scope>NUCLEOTIDE SEQUENCE [LARGE SCALE GENOMIC DNA]</scope>
    <source>
        <strain evidence="4 5">LSUCC0057</strain>
    </source>
</reference>
<comment type="caution">
    <text evidence="4">The sequence shown here is derived from an EMBL/GenBank/DDBJ whole genome shotgun (WGS) entry which is preliminary data.</text>
</comment>
<dbReference type="EMBL" id="SPIA01000003">
    <property type="protein sequence ID" value="TFH67578.1"/>
    <property type="molecule type" value="Genomic_DNA"/>
</dbReference>
<dbReference type="InterPro" id="IPR010099">
    <property type="entry name" value="SDR39U1"/>
</dbReference>
<keyword evidence="5" id="KW-1185">Reference proteome</keyword>
<dbReference type="OrthoDB" id="9801773at2"/>
<dbReference type="NCBIfam" id="TIGR01777">
    <property type="entry name" value="yfcH"/>
    <property type="match status" value="1"/>
</dbReference>
<organism evidence="4 5">
    <name type="scientific">Gammaproteobacteria bacterium LSUCC0057</name>
    <dbReference type="NCBI Taxonomy" id="2559237"/>
    <lineage>
        <taxon>Bacteria</taxon>
        <taxon>Pseudomonadati</taxon>
        <taxon>Pseudomonadota</taxon>
        <taxon>Gammaproteobacteria</taxon>
        <taxon>Cellvibrionales</taxon>
        <taxon>Porticoccaceae</taxon>
        <taxon>SAR92 clade</taxon>
    </lineage>
</organism>
<dbReference type="InterPro" id="IPR013549">
    <property type="entry name" value="DUF1731"/>
</dbReference>
<evidence type="ECO:0000259" key="3">
    <source>
        <dbReference type="Pfam" id="PF08338"/>
    </source>
</evidence>
<dbReference type="SUPFAM" id="SSF51735">
    <property type="entry name" value="NAD(P)-binding Rossmann-fold domains"/>
    <property type="match status" value="1"/>
</dbReference>